<dbReference type="Gene3D" id="3.40.50.2300">
    <property type="match status" value="1"/>
</dbReference>
<dbReference type="SMART" id="SM00387">
    <property type="entry name" value="HATPase_c"/>
    <property type="match status" value="1"/>
</dbReference>
<dbReference type="Gene3D" id="3.30.565.10">
    <property type="entry name" value="Histidine kinase-like ATPase, C-terminal domain"/>
    <property type="match status" value="1"/>
</dbReference>
<dbReference type="InterPro" id="IPR000014">
    <property type="entry name" value="PAS"/>
</dbReference>
<dbReference type="EMBL" id="JAGTUF010000001">
    <property type="protein sequence ID" value="MBR9970800.1"/>
    <property type="molecule type" value="Genomic_DNA"/>
</dbReference>
<organism evidence="17 18">
    <name type="scientific">Magnetospirillum sulfuroxidans</name>
    <dbReference type="NCBI Taxonomy" id="611300"/>
    <lineage>
        <taxon>Bacteria</taxon>
        <taxon>Pseudomonadati</taxon>
        <taxon>Pseudomonadota</taxon>
        <taxon>Alphaproteobacteria</taxon>
        <taxon>Rhodospirillales</taxon>
        <taxon>Rhodospirillaceae</taxon>
        <taxon>Magnetospirillum</taxon>
    </lineage>
</organism>
<protein>
    <recommendedName>
        <fullName evidence="3">histidine kinase</fullName>
        <ecNumber evidence="3">2.7.13.3</ecNumber>
    </recommendedName>
</protein>
<evidence type="ECO:0000256" key="12">
    <source>
        <dbReference type="PROSITE-ProRule" id="PRU00110"/>
    </source>
</evidence>
<evidence type="ECO:0000259" key="15">
    <source>
        <dbReference type="PROSITE" id="PS50110"/>
    </source>
</evidence>
<evidence type="ECO:0000259" key="16">
    <source>
        <dbReference type="PROSITE" id="PS50894"/>
    </source>
</evidence>
<evidence type="ECO:0000256" key="11">
    <source>
        <dbReference type="ARBA" id="ARBA00023136"/>
    </source>
</evidence>
<dbReference type="Pfam" id="PF01627">
    <property type="entry name" value="Hpt"/>
    <property type="match status" value="1"/>
</dbReference>
<dbReference type="SMART" id="SM00086">
    <property type="entry name" value="PAC"/>
    <property type="match status" value="2"/>
</dbReference>
<evidence type="ECO:0000256" key="2">
    <source>
        <dbReference type="ARBA" id="ARBA00004651"/>
    </source>
</evidence>
<dbReference type="PROSITE" id="PS50109">
    <property type="entry name" value="HIS_KIN"/>
    <property type="match status" value="1"/>
</dbReference>
<reference evidence="17 18" key="1">
    <citation type="submission" date="2021-04" db="EMBL/GenBank/DDBJ databases">
        <title>Magnetospirillum sulfuroxidans sp. nov., a facultative chemolithoautotrophic sulfur-oxidizing alphaproteobacterium isolated from freshwater sediment and proposals for Paramagetospirillum gen. nov., and Magnetospirillaceae fam. nov.</title>
        <authorList>
            <person name="Koziaeva V."/>
            <person name="Geelhoed J.S."/>
            <person name="Sorokin D.Y."/>
            <person name="Grouzdev D.S."/>
        </authorList>
    </citation>
    <scope>NUCLEOTIDE SEQUENCE [LARGE SCALE GENOMIC DNA]</scope>
    <source>
        <strain evidence="17 18">J10</strain>
    </source>
</reference>
<accession>A0ABS5I8R0</accession>
<keyword evidence="18" id="KW-1185">Reference proteome</keyword>
<keyword evidence="10" id="KW-0902">Two-component regulatory system</keyword>
<name>A0ABS5I8R0_9PROT</name>
<evidence type="ECO:0000256" key="10">
    <source>
        <dbReference type="ARBA" id="ARBA00023012"/>
    </source>
</evidence>
<keyword evidence="11" id="KW-0472">Membrane</keyword>
<gene>
    <name evidence="17" type="ORF">KEC16_03620</name>
</gene>
<comment type="subcellular location">
    <subcellularLocation>
        <location evidence="2">Cell membrane</location>
        <topology evidence="2">Multi-pass membrane protein</topology>
    </subcellularLocation>
</comment>
<dbReference type="SMART" id="SM00448">
    <property type="entry name" value="REC"/>
    <property type="match status" value="1"/>
</dbReference>
<dbReference type="InterPro" id="IPR003594">
    <property type="entry name" value="HATPase_dom"/>
</dbReference>
<evidence type="ECO:0000256" key="9">
    <source>
        <dbReference type="ARBA" id="ARBA00022989"/>
    </source>
</evidence>
<dbReference type="Pfam" id="PF13426">
    <property type="entry name" value="PAS_9"/>
    <property type="match status" value="1"/>
</dbReference>
<keyword evidence="5 13" id="KW-0597">Phosphoprotein</keyword>
<dbReference type="InterPro" id="IPR004358">
    <property type="entry name" value="Sig_transdc_His_kin-like_C"/>
</dbReference>
<evidence type="ECO:0000256" key="4">
    <source>
        <dbReference type="ARBA" id="ARBA00022475"/>
    </source>
</evidence>
<dbReference type="InterPro" id="IPR036097">
    <property type="entry name" value="HisK_dim/P_sf"/>
</dbReference>
<feature type="domain" description="Response regulatory" evidence="15">
    <location>
        <begin position="612"/>
        <end position="732"/>
    </location>
</feature>
<feature type="domain" description="Histidine kinase" evidence="14">
    <location>
        <begin position="372"/>
        <end position="593"/>
    </location>
</feature>
<keyword evidence="8" id="KW-0067">ATP-binding</keyword>
<dbReference type="EC" id="2.7.13.3" evidence="3"/>
<dbReference type="InterPro" id="IPR001610">
    <property type="entry name" value="PAC"/>
</dbReference>
<dbReference type="Pfam" id="PF02518">
    <property type="entry name" value="HATPase_c"/>
    <property type="match status" value="1"/>
</dbReference>
<dbReference type="NCBIfam" id="TIGR00229">
    <property type="entry name" value="sensory_box"/>
    <property type="match status" value="1"/>
</dbReference>
<dbReference type="PANTHER" id="PTHR45339:SF1">
    <property type="entry name" value="HYBRID SIGNAL TRANSDUCTION HISTIDINE KINASE J"/>
    <property type="match status" value="1"/>
</dbReference>
<dbReference type="InterPro" id="IPR036890">
    <property type="entry name" value="HATPase_C_sf"/>
</dbReference>
<dbReference type="CDD" id="cd17546">
    <property type="entry name" value="REC_hyHK_CKI1_RcsC-like"/>
    <property type="match status" value="1"/>
</dbReference>
<evidence type="ECO:0000256" key="6">
    <source>
        <dbReference type="ARBA" id="ARBA00022692"/>
    </source>
</evidence>
<dbReference type="RefSeq" id="WP_211546255.1">
    <property type="nucleotide sequence ID" value="NZ_JAGTUF010000001.1"/>
</dbReference>
<dbReference type="CDD" id="cd00082">
    <property type="entry name" value="HisKA"/>
    <property type="match status" value="1"/>
</dbReference>
<comment type="caution">
    <text evidence="17">The sequence shown here is derived from an EMBL/GenBank/DDBJ whole genome shotgun (WGS) entry which is preliminary data.</text>
</comment>
<dbReference type="SUPFAM" id="SSF55785">
    <property type="entry name" value="PYP-like sensor domain (PAS domain)"/>
    <property type="match status" value="3"/>
</dbReference>
<dbReference type="Gene3D" id="1.10.287.130">
    <property type="match status" value="1"/>
</dbReference>
<dbReference type="SMART" id="SM00388">
    <property type="entry name" value="HisKA"/>
    <property type="match status" value="1"/>
</dbReference>
<evidence type="ECO:0000259" key="14">
    <source>
        <dbReference type="PROSITE" id="PS50109"/>
    </source>
</evidence>
<sequence>MGAGETPTDQFELAFRHCRDGLVVVDGQGIIRAANPAMAGLVDGWPQQACGCAYEALMNRQGDGDGRIFRQGDGRVIEVCCADSADGWQVLTHRDISERCRAQARLADMEQSLGLASMGSWQLDQHSLTLHLSREHGAMLLGEFIPMSLPIGEFVERFVHAEDHAVLVERIANLSALGWPEGFTEHFEYRAIGPDGQVMHLAVTSAIRSGRVVGVTQDITERQSMVEAVQANERRMRTIIETTPLPLVITRLNEATVLYANTSFRTLFDIPADFDGAISSATFYQHQEDRQRLIDALWRDGVVRNFEALGRTWSGRNFWASVTAAVLELDGEPSLFVAVNDITAIKKHEAELYAAKDAAEAAARTKSEFLAMMSHEIRTPMNGIIVMARLLLDTELTEEQRDWLEIVTSSGDTLMTVLNDILDFSKLESGKLDIEELPFDLSALVGGVVELMRARAEEKGLSISVHYGAGVPGVIRADPTRLRQVLLNLVGNAIKFTEIGGVHLTLTVERRDGDDLVLRFSVRDTGIGIAAEALSRLFAAFTQVDSSINRRFGGTGLGLVICQRLVSLMGGCIEVESVEGQGSTFTFALAVSAAPSLAVILDATLPRLPPLRILLAEDNLVNQKVARAVLERHGHRVEIAEDGEQTVMMVAEGQAGTWDVVLMDMQMPGMDGLQATSRIRGLGDGRAAVPIIAMTANAMKEDRSRCLAAGMDGYVAKPIDTLPLFLELARVLGADFGGAASPPPRAEADKVLDTESLDILAAAVGRGALGEVLDSGLAHFDDVRGIWATAFGQSDCAAMAYVAHDIKSIAASLGLQRLAAIARAVESMVRAGDCDQATAVGARLDDCLNEAVTALAQFRATLS</sequence>
<dbReference type="PROSITE" id="PS50894">
    <property type="entry name" value="HPT"/>
    <property type="match status" value="1"/>
</dbReference>
<dbReference type="InterPro" id="IPR005467">
    <property type="entry name" value="His_kinase_dom"/>
</dbReference>
<dbReference type="SMART" id="SM00091">
    <property type="entry name" value="PAS"/>
    <property type="match status" value="3"/>
</dbReference>
<feature type="modified residue" description="4-aspartylphosphate" evidence="13">
    <location>
        <position position="664"/>
    </location>
</feature>
<dbReference type="SUPFAM" id="SSF47384">
    <property type="entry name" value="Homodimeric domain of signal transducing histidine kinase"/>
    <property type="match status" value="1"/>
</dbReference>
<keyword evidence="7" id="KW-0547">Nucleotide-binding</keyword>
<dbReference type="Gene3D" id="3.30.450.20">
    <property type="entry name" value="PAS domain"/>
    <property type="match status" value="2"/>
</dbReference>
<feature type="domain" description="HPt" evidence="16">
    <location>
        <begin position="765"/>
        <end position="863"/>
    </location>
</feature>
<dbReference type="SUPFAM" id="SSF55874">
    <property type="entry name" value="ATPase domain of HSP90 chaperone/DNA topoisomerase II/histidine kinase"/>
    <property type="match status" value="1"/>
</dbReference>
<dbReference type="InterPro" id="IPR035965">
    <property type="entry name" value="PAS-like_dom_sf"/>
</dbReference>
<dbReference type="Pfam" id="PF00072">
    <property type="entry name" value="Response_reg"/>
    <property type="match status" value="1"/>
</dbReference>
<dbReference type="Gene3D" id="1.20.120.160">
    <property type="entry name" value="HPT domain"/>
    <property type="match status" value="1"/>
</dbReference>
<dbReference type="Pfam" id="PF00512">
    <property type="entry name" value="HisKA"/>
    <property type="match status" value="1"/>
</dbReference>
<dbReference type="CDD" id="cd16922">
    <property type="entry name" value="HATPase_EvgS-ArcB-TorS-like"/>
    <property type="match status" value="1"/>
</dbReference>
<keyword evidence="6" id="KW-0812">Transmembrane</keyword>
<dbReference type="Proteomes" id="UP000680714">
    <property type="component" value="Unassembled WGS sequence"/>
</dbReference>
<proteinExistence type="predicted"/>
<dbReference type="InterPro" id="IPR036641">
    <property type="entry name" value="HPT_dom_sf"/>
</dbReference>
<keyword evidence="4" id="KW-1003">Cell membrane</keyword>
<dbReference type="InterPro" id="IPR001789">
    <property type="entry name" value="Sig_transdc_resp-reg_receiver"/>
</dbReference>
<dbReference type="PROSITE" id="PS50110">
    <property type="entry name" value="RESPONSE_REGULATORY"/>
    <property type="match status" value="1"/>
</dbReference>
<evidence type="ECO:0000256" key="8">
    <source>
        <dbReference type="ARBA" id="ARBA00022840"/>
    </source>
</evidence>
<dbReference type="PRINTS" id="PR00344">
    <property type="entry name" value="BCTRLSENSOR"/>
</dbReference>
<evidence type="ECO:0000256" key="7">
    <source>
        <dbReference type="ARBA" id="ARBA00022741"/>
    </source>
</evidence>
<evidence type="ECO:0000256" key="5">
    <source>
        <dbReference type="ARBA" id="ARBA00022553"/>
    </source>
</evidence>
<dbReference type="SUPFAM" id="SSF52172">
    <property type="entry name" value="CheY-like"/>
    <property type="match status" value="1"/>
</dbReference>
<comment type="catalytic activity">
    <reaction evidence="1">
        <text>ATP + protein L-histidine = ADP + protein N-phospho-L-histidine.</text>
        <dbReference type="EC" id="2.7.13.3"/>
    </reaction>
</comment>
<dbReference type="InterPro" id="IPR008207">
    <property type="entry name" value="Sig_transdc_His_kin_Hpt_dom"/>
</dbReference>
<evidence type="ECO:0000256" key="3">
    <source>
        <dbReference type="ARBA" id="ARBA00012438"/>
    </source>
</evidence>
<dbReference type="InterPro" id="IPR011006">
    <property type="entry name" value="CheY-like_superfamily"/>
</dbReference>
<evidence type="ECO:0000256" key="13">
    <source>
        <dbReference type="PROSITE-ProRule" id="PRU00169"/>
    </source>
</evidence>
<evidence type="ECO:0000313" key="17">
    <source>
        <dbReference type="EMBL" id="MBR9970800.1"/>
    </source>
</evidence>
<dbReference type="SUPFAM" id="SSF47226">
    <property type="entry name" value="Histidine-containing phosphotransfer domain, HPT domain"/>
    <property type="match status" value="1"/>
</dbReference>
<dbReference type="CDD" id="cd00130">
    <property type="entry name" value="PAS"/>
    <property type="match status" value="1"/>
</dbReference>
<dbReference type="InterPro" id="IPR003661">
    <property type="entry name" value="HisK_dim/P_dom"/>
</dbReference>
<evidence type="ECO:0000313" key="18">
    <source>
        <dbReference type="Proteomes" id="UP000680714"/>
    </source>
</evidence>
<evidence type="ECO:0000256" key="1">
    <source>
        <dbReference type="ARBA" id="ARBA00000085"/>
    </source>
</evidence>
<feature type="modified residue" description="Phosphohistidine" evidence="12">
    <location>
        <position position="804"/>
    </location>
</feature>
<keyword evidence="9" id="KW-1133">Transmembrane helix</keyword>
<dbReference type="PANTHER" id="PTHR45339">
    <property type="entry name" value="HYBRID SIGNAL TRANSDUCTION HISTIDINE KINASE J"/>
    <property type="match status" value="1"/>
</dbReference>